<protein>
    <submittedName>
        <fullName evidence="1">44358_t:CDS:1</fullName>
    </submittedName>
</protein>
<sequence>MNYKLGCKTGQVPPASSADGSRLRMMMLGAAISPMIQMKI</sequence>
<evidence type="ECO:0000313" key="2">
    <source>
        <dbReference type="Proteomes" id="UP000789901"/>
    </source>
</evidence>
<organism evidence="1 2">
    <name type="scientific">Gigaspora margarita</name>
    <dbReference type="NCBI Taxonomy" id="4874"/>
    <lineage>
        <taxon>Eukaryota</taxon>
        <taxon>Fungi</taxon>
        <taxon>Fungi incertae sedis</taxon>
        <taxon>Mucoromycota</taxon>
        <taxon>Glomeromycotina</taxon>
        <taxon>Glomeromycetes</taxon>
        <taxon>Diversisporales</taxon>
        <taxon>Gigasporaceae</taxon>
        <taxon>Gigaspora</taxon>
    </lineage>
</organism>
<proteinExistence type="predicted"/>
<name>A0ABN7V6C3_GIGMA</name>
<reference evidence="1 2" key="1">
    <citation type="submission" date="2021-06" db="EMBL/GenBank/DDBJ databases">
        <authorList>
            <person name="Kallberg Y."/>
            <person name="Tangrot J."/>
            <person name="Rosling A."/>
        </authorList>
    </citation>
    <scope>NUCLEOTIDE SEQUENCE [LARGE SCALE GENOMIC DNA]</scope>
    <source>
        <strain evidence="1 2">120-4 pot B 10/14</strain>
    </source>
</reference>
<accession>A0ABN7V6C3</accession>
<gene>
    <name evidence="1" type="ORF">GMARGA_LOCUS14921</name>
</gene>
<keyword evidence="2" id="KW-1185">Reference proteome</keyword>
<evidence type="ECO:0000313" key="1">
    <source>
        <dbReference type="EMBL" id="CAG8736489.1"/>
    </source>
</evidence>
<comment type="caution">
    <text evidence="1">The sequence shown here is derived from an EMBL/GenBank/DDBJ whole genome shotgun (WGS) entry which is preliminary data.</text>
</comment>
<dbReference type="EMBL" id="CAJVQB010010087">
    <property type="protein sequence ID" value="CAG8736489.1"/>
    <property type="molecule type" value="Genomic_DNA"/>
</dbReference>
<dbReference type="Proteomes" id="UP000789901">
    <property type="component" value="Unassembled WGS sequence"/>
</dbReference>